<dbReference type="OrthoDB" id="3364707at2759"/>
<dbReference type="EMBL" id="SFCI01003188">
    <property type="protein sequence ID" value="TFY73192.1"/>
    <property type="molecule type" value="Genomic_DNA"/>
</dbReference>
<proteinExistence type="predicted"/>
<name>A0A4Y9ZF17_9AGAM</name>
<keyword evidence="3" id="KW-1185">Reference proteome</keyword>
<accession>A0A4Y9ZF17</accession>
<evidence type="ECO:0000313" key="2">
    <source>
        <dbReference type="EMBL" id="TFY73192.1"/>
    </source>
</evidence>
<feature type="non-terminal residue" evidence="2">
    <location>
        <position position="1"/>
    </location>
</feature>
<feature type="region of interest" description="Disordered" evidence="1">
    <location>
        <begin position="1"/>
        <end position="39"/>
    </location>
</feature>
<dbReference type="Proteomes" id="UP000298061">
    <property type="component" value="Unassembled WGS sequence"/>
</dbReference>
<dbReference type="AlphaFoldDB" id="A0A4Y9ZF17"/>
<protein>
    <submittedName>
        <fullName evidence="2">Uncharacterized protein</fullName>
    </submittedName>
</protein>
<evidence type="ECO:0000256" key="1">
    <source>
        <dbReference type="SAM" id="MobiDB-lite"/>
    </source>
</evidence>
<gene>
    <name evidence="2" type="ORF">EWM64_g10820</name>
</gene>
<comment type="caution">
    <text evidence="2">The sequence shown here is derived from an EMBL/GenBank/DDBJ whole genome shotgun (WGS) entry which is preliminary data.</text>
</comment>
<reference evidence="2 3" key="1">
    <citation type="submission" date="2019-02" db="EMBL/GenBank/DDBJ databases">
        <title>Genome sequencing of the rare red list fungi Hericium alpestre (H. flagellum).</title>
        <authorList>
            <person name="Buettner E."/>
            <person name="Kellner H."/>
        </authorList>
    </citation>
    <scope>NUCLEOTIDE SEQUENCE [LARGE SCALE GENOMIC DNA]</scope>
    <source>
        <strain evidence="2 3">DSM 108284</strain>
    </source>
</reference>
<sequence length="135" mass="14761">SDETYPALADGRGKLHKGREREKGKGREKGQEEEEDVSPGGKLWKLVKRISTGGLRDRYQSGGSIPPPVPAIPKGLLSVPSSRATFEDVLVRCPTVECTWAREAREAGIKTAVYRSSEGPQTEHCYTLVVAAFVH</sequence>
<organism evidence="2 3">
    <name type="scientific">Hericium alpestre</name>
    <dbReference type="NCBI Taxonomy" id="135208"/>
    <lineage>
        <taxon>Eukaryota</taxon>
        <taxon>Fungi</taxon>
        <taxon>Dikarya</taxon>
        <taxon>Basidiomycota</taxon>
        <taxon>Agaricomycotina</taxon>
        <taxon>Agaricomycetes</taxon>
        <taxon>Russulales</taxon>
        <taxon>Hericiaceae</taxon>
        <taxon>Hericium</taxon>
    </lineage>
</organism>
<evidence type="ECO:0000313" key="3">
    <source>
        <dbReference type="Proteomes" id="UP000298061"/>
    </source>
</evidence>
<feature type="compositionally biased region" description="Basic and acidic residues" evidence="1">
    <location>
        <begin position="19"/>
        <end position="30"/>
    </location>
</feature>